<dbReference type="AlphaFoldDB" id="A0A934SC74"/>
<name>A0A934SC74_9RHOB</name>
<reference evidence="2" key="1">
    <citation type="submission" date="2021-01" db="EMBL/GenBank/DDBJ databases">
        <title>Paracoccus amoyensis sp. nov., isolated from the surface seawater along the coast of Xiamen Island, China.</title>
        <authorList>
            <person name="Lyu L."/>
        </authorList>
    </citation>
    <scope>NUCLEOTIDE SEQUENCE</scope>
    <source>
        <strain evidence="2">MJ17</strain>
    </source>
</reference>
<dbReference type="Pfam" id="PF09937">
    <property type="entry name" value="DUF2169"/>
    <property type="match status" value="1"/>
</dbReference>
<dbReference type="EMBL" id="JAEPRQ010000003">
    <property type="protein sequence ID" value="MBK4216156.1"/>
    <property type="molecule type" value="Genomic_DNA"/>
</dbReference>
<keyword evidence="3" id="KW-1185">Reference proteome</keyword>
<dbReference type="InterPro" id="IPR018683">
    <property type="entry name" value="DUF2169"/>
</dbReference>
<proteinExistence type="predicted"/>
<sequence>MFCIPLLVEIPPPAARVVSADINAARIMRIINNTVFPAIAFDHWDGVGQEQTVVVIKATFRRDGELWSWTGDQSDFLFEDRFDGDPAFDPLLAEQDIAPEKPGTDLILHAVAYVPADGPRPDWPVEVVVPGRLKYGFHVRGPSCWYRSFFRGWRLAEPEPVHQVAIDYRLAYGGSATLADGSSILNEFNPAGCGFVSEDLRRDKDPIAAPQIGKLEDFWRGDVYAPMEVHGFGPVARTWLPRRGLAGTYDDDWLSRRHPQLPEDFDQRYWNAAPKPLQISQYLSGNEELHLRNLHPTRPLYRLGLPGVVPHGTVGPSGISANFRLDTVILDISSPDDAMHVLTLVWRARFPSSDLHDALEIGIIESPG</sequence>
<feature type="domain" description="DUF2169" evidence="1">
    <location>
        <begin position="48"/>
        <end position="347"/>
    </location>
</feature>
<gene>
    <name evidence="2" type="ORF">JJJ17_09490</name>
</gene>
<protein>
    <submittedName>
        <fullName evidence="2">DUF2169 domain-containing protein</fullName>
    </submittedName>
</protein>
<accession>A0A934SC74</accession>
<dbReference type="Proteomes" id="UP000640485">
    <property type="component" value="Unassembled WGS sequence"/>
</dbReference>
<evidence type="ECO:0000313" key="3">
    <source>
        <dbReference type="Proteomes" id="UP000640485"/>
    </source>
</evidence>
<evidence type="ECO:0000259" key="1">
    <source>
        <dbReference type="Pfam" id="PF09937"/>
    </source>
</evidence>
<organism evidence="2 3">
    <name type="scientific">Paracoccus caeni</name>
    <dbReference type="NCBI Taxonomy" id="657651"/>
    <lineage>
        <taxon>Bacteria</taxon>
        <taxon>Pseudomonadati</taxon>
        <taxon>Pseudomonadota</taxon>
        <taxon>Alphaproteobacteria</taxon>
        <taxon>Rhodobacterales</taxon>
        <taxon>Paracoccaceae</taxon>
        <taxon>Paracoccus</taxon>
    </lineage>
</organism>
<evidence type="ECO:0000313" key="2">
    <source>
        <dbReference type="EMBL" id="MBK4216156.1"/>
    </source>
</evidence>
<comment type="caution">
    <text evidence="2">The sequence shown here is derived from an EMBL/GenBank/DDBJ whole genome shotgun (WGS) entry which is preliminary data.</text>
</comment>